<proteinExistence type="predicted"/>
<evidence type="ECO:0000313" key="2">
    <source>
        <dbReference type="Proteomes" id="UP000193870"/>
    </source>
</evidence>
<evidence type="ECO:0000313" key="1">
    <source>
        <dbReference type="EMBL" id="SLN33521.1"/>
    </source>
</evidence>
<dbReference type="EMBL" id="FWFV01000003">
    <property type="protein sequence ID" value="SLN33521.1"/>
    <property type="molecule type" value="Genomic_DNA"/>
</dbReference>
<organism evidence="1 2">
    <name type="scientific">Palleronia marisminoris</name>
    <dbReference type="NCBI Taxonomy" id="315423"/>
    <lineage>
        <taxon>Bacteria</taxon>
        <taxon>Pseudomonadati</taxon>
        <taxon>Pseudomonadota</taxon>
        <taxon>Alphaproteobacteria</taxon>
        <taxon>Rhodobacterales</taxon>
        <taxon>Roseobacteraceae</taxon>
        <taxon>Palleronia</taxon>
    </lineage>
</organism>
<dbReference type="RefSeq" id="WP_085853381.1">
    <property type="nucleotide sequence ID" value="NZ_FOPF01000003.1"/>
</dbReference>
<dbReference type="AlphaFoldDB" id="A0A1Y5S6B1"/>
<name>A0A1Y5S6B1_9RHOB</name>
<reference evidence="1 2" key="1">
    <citation type="submission" date="2017-03" db="EMBL/GenBank/DDBJ databases">
        <authorList>
            <person name="Afonso C.L."/>
            <person name="Miller P.J."/>
            <person name="Scott M.A."/>
            <person name="Spackman E."/>
            <person name="Goraichik I."/>
            <person name="Dimitrov K.M."/>
            <person name="Suarez D.L."/>
            <person name="Swayne D.E."/>
        </authorList>
    </citation>
    <scope>NUCLEOTIDE SEQUENCE [LARGE SCALE GENOMIC DNA]</scope>
    <source>
        <strain evidence="1 2">CECT 7066</strain>
    </source>
</reference>
<gene>
    <name evidence="1" type="ORF">PAM7066_01366</name>
</gene>
<dbReference type="Proteomes" id="UP000193870">
    <property type="component" value="Unassembled WGS sequence"/>
</dbReference>
<accession>A0A1Y5S6B1</accession>
<keyword evidence="2" id="KW-1185">Reference proteome</keyword>
<protein>
    <submittedName>
        <fullName evidence="1">Uncharacterized protein</fullName>
    </submittedName>
</protein>
<sequence length="173" mass="19812">MISDQELMKMSAAVVRHPTTITIVYDERGIAFFVEGRQFDAVHGKHALNKRELPTFDKFIFDMGQCEPHVRLSEEGVELSSVAVTQLLVWYGKANGNEFSTDDLARFFEGNDLNSVQSFWENVAIHIFLNTPLDQLPKGQSQRLSVMRERTRHADYWNSLLRHCEGVKVKGRA</sequence>